<comment type="catalytic activity">
    <reaction evidence="1 3 4">
        <text>[protein]-peptidylproline (omega=180) = [protein]-peptidylproline (omega=0)</text>
        <dbReference type="Rhea" id="RHEA:16237"/>
        <dbReference type="Rhea" id="RHEA-COMP:10747"/>
        <dbReference type="Rhea" id="RHEA-COMP:10748"/>
        <dbReference type="ChEBI" id="CHEBI:83833"/>
        <dbReference type="ChEBI" id="CHEBI:83834"/>
        <dbReference type="EC" id="5.2.1.8"/>
    </reaction>
</comment>
<evidence type="ECO:0000313" key="7">
    <source>
        <dbReference type="Proteomes" id="UP000267585"/>
    </source>
</evidence>
<dbReference type="PROSITE" id="PS50059">
    <property type="entry name" value="FKBP_PPIASE"/>
    <property type="match status" value="1"/>
</dbReference>
<keyword evidence="3 4" id="KW-0413">Isomerase</keyword>
<gene>
    <name evidence="6" type="primary">gldI</name>
    <name evidence="6" type="ORF">EHW67_12670</name>
</gene>
<evidence type="ECO:0000256" key="4">
    <source>
        <dbReference type="RuleBase" id="RU003915"/>
    </source>
</evidence>
<dbReference type="EMBL" id="RQPJ01000008">
    <property type="protein sequence ID" value="RTE53029.1"/>
    <property type="molecule type" value="Genomic_DNA"/>
</dbReference>
<dbReference type="EC" id="5.2.1.8" evidence="4"/>
<feature type="domain" description="PPIase FKBP-type" evidence="5">
    <location>
        <begin position="88"/>
        <end position="175"/>
    </location>
</feature>
<dbReference type="InterPro" id="IPR019869">
    <property type="entry name" value="Motility-assoc_PPIase_GldI"/>
</dbReference>
<organism evidence="6 7">
    <name type="scientific">Arenibacter aquaticus</name>
    <dbReference type="NCBI Taxonomy" id="2489054"/>
    <lineage>
        <taxon>Bacteria</taxon>
        <taxon>Pseudomonadati</taxon>
        <taxon>Bacteroidota</taxon>
        <taxon>Flavobacteriia</taxon>
        <taxon>Flavobacteriales</taxon>
        <taxon>Flavobacteriaceae</taxon>
        <taxon>Arenibacter</taxon>
    </lineage>
</organism>
<dbReference type="OrthoDB" id="1093155at2"/>
<dbReference type="Gene3D" id="3.10.50.40">
    <property type="match status" value="1"/>
</dbReference>
<name>A0A3S0ADG8_9FLAO</name>
<dbReference type="RefSeq" id="WP_126162762.1">
    <property type="nucleotide sequence ID" value="NZ_RQPJ01000008.1"/>
</dbReference>
<evidence type="ECO:0000256" key="2">
    <source>
        <dbReference type="ARBA" id="ARBA00023110"/>
    </source>
</evidence>
<comment type="caution">
    <text evidence="6">The sequence shown here is derived from an EMBL/GenBank/DDBJ whole genome shotgun (WGS) entry which is preliminary data.</text>
</comment>
<dbReference type="InterPro" id="IPR001179">
    <property type="entry name" value="PPIase_FKBP_dom"/>
</dbReference>
<dbReference type="Pfam" id="PF00254">
    <property type="entry name" value="FKBP_C"/>
    <property type="match status" value="1"/>
</dbReference>
<dbReference type="PROSITE" id="PS51257">
    <property type="entry name" value="PROKAR_LIPOPROTEIN"/>
    <property type="match status" value="1"/>
</dbReference>
<evidence type="ECO:0000313" key="6">
    <source>
        <dbReference type="EMBL" id="RTE53029.1"/>
    </source>
</evidence>
<dbReference type="Proteomes" id="UP000267585">
    <property type="component" value="Unassembled WGS sequence"/>
</dbReference>
<sequence length="177" mass="20274">MKQLLFFILSVVLIGCQEPQARRPVEVKTGSVLKKSVERNKELLAQEEQLMLNIISNDSLNEYFHSGGGSWYHYIKRNEEADYYPQTDDLVTLQYNIMTFNNDTIYSKEDIGIITYKVDKQSLFPGLRNSVKLLKENETATFLFPSSLAFGYHGDDNKIGINVPIKSTITVIKIDKQ</sequence>
<keyword evidence="2 3" id="KW-0697">Rotamase</keyword>
<evidence type="ECO:0000259" key="5">
    <source>
        <dbReference type="PROSITE" id="PS50059"/>
    </source>
</evidence>
<protein>
    <recommendedName>
        <fullName evidence="4">Peptidyl-prolyl cis-trans isomerase</fullName>
        <ecNumber evidence="4">5.2.1.8</ecNumber>
    </recommendedName>
</protein>
<dbReference type="NCBIfam" id="TIGR03516">
    <property type="entry name" value="ppisom_GldI"/>
    <property type="match status" value="1"/>
</dbReference>
<reference evidence="6 7" key="1">
    <citation type="submission" date="2018-11" db="EMBL/GenBank/DDBJ databases">
        <title>Arenibacter aquaticus sp.nov., a marine bacterium isolated from surface seawater in the South China Sea.</title>
        <authorList>
            <person name="Guo J."/>
            <person name="Sun J."/>
        </authorList>
    </citation>
    <scope>NUCLEOTIDE SEQUENCE [LARGE SCALE GENOMIC DNA]</scope>
    <source>
        <strain evidence="6 7">GUO666</strain>
    </source>
</reference>
<accession>A0A3S0ADG8</accession>
<dbReference type="AlphaFoldDB" id="A0A3S0ADG8"/>
<dbReference type="GO" id="GO:0003755">
    <property type="term" value="F:peptidyl-prolyl cis-trans isomerase activity"/>
    <property type="evidence" value="ECO:0007669"/>
    <property type="project" value="UniProtKB-UniRule"/>
</dbReference>
<evidence type="ECO:0000256" key="3">
    <source>
        <dbReference type="PROSITE-ProRule" id="PRU00277"/>
    </source>
</evidence>
<proteinExistence type="inferred from homology"/>
<comment type="similarity">
    <text evidence="4">Belongs to the FKBP-type PPIase family.</text>
</comment>
<keyword evidence="7" id="KW-1185">Reference proteome</keyword>
<dbReference type="InterPro" id="IPR046357">
    <property type="entry name" value="PPIase_dom_sf"/>
</dbReference>
<dbReference type="SUPFAM" id="SSF54534">
    <property type="entry name" value="FKBP-like"/>
    <property type="match status" value="1"/>
</dbReference>
<evidence type="ECO:0000256" key="1">
    <source>
        <dbReference type="ARBA" id="ARBA00000971"/>
    </source>
</evidence>